<feature type="region of interest" description="Disordered" evidence="1">
    <location>
        <begin position="1"/>
        <end position="35"/>
    </location>
</feature>
<dbReference type="Proteomes" id="UP001214415">
    <property type="component" value="Chromosome 3"/>
</dbReference>
<feature type="compositionally biased region" description="Polar residues" evidence="1">
    <location>
        <begin position="280"/>
        <end position="304"/>
    </location>
</feature>
<dbReference type="GO" id="GO:0005737">
    <property type="term" value="C:cytoplasm"/>
    <property type="evidence" value="ECO:0007669"/>
    <property type="project" value="TreeGrafter"/>
</dbReference>
<protein>
    <submittedName>
        <fullName evidence="2">Uncharacterized protein</fullName>
    </submittedName>
</protein>
<dbReference type="AlphaFoldDB" id="A0AAF0EEJ8"/>
<gene>
    <name evidence="2" type="ORF">MEQU1_001868</name>
</gene>
<reference evidence="2" key="1">
    <citation type="submission" date="2023-03" db="EMBL/GenBank/DDBJ databases">
        <title>Mating type loci evolution in Malassezia.</title>
        <authorList>
            <person name="Coelho M.A."/>
        </authorList>
    </citation>
    <scope>NUCLEOTIDE SEQUENCE</scope>
    <source>
        <strain evidence="2">CBS 12830</strain>
    </source>
</reference>
<dbReference type="EMBL" id="CP119902">
    <property type="protein sequence ID" value="WFD23180.1"/>
    <property type="molecule type" value="Genomic_DNA"/>
</dbReference>
<name>A0AAF0EEJ8_9BASI</name>
<evidence type="ECO:0000256" key="1">
    <source>
        <dbReference type="SAM" id="MobiDB-lite"/>
    </source>
</evidence>
<dbReference type="InterPro" id="IPR013226">
    <property type="entry name" value="Pal1"/>
</dbReference>
<evidence type="ECO:0000313" key="3">
    <source>
        <dbReference type="Proteomes" id="UP001214415"/>
    </source>
</evidence>
<feature type="region of interest" description="Disordered" evidence="1">
    <location>
        <begin position="210"/>
        <end position="229"/>
    </location>
</feature>
<accession>A0AAF0EEJ8</accession>
<feature type="compositionally biased region" description="Basic and acidic residues" evidence="1">
    <location>
        <begin position="377"/>
        <end position="387"/>
    </location>
</feature>
<dbReference type="Pfam" id="PF08316">
    <property type="entry name" value="Pal1"/>
    <property type="match status" value="1"/>
</dbReference>
<feature type="compositionally biased region" description="Polar residues" evidence="1">
    <location>
        <begin position="181"/>
        <end position="195"/>
    </location>
</feature>
<feature type="compositionally biased region" description="Low complexity" evidence="1">
    <location>
        <begin position="309"/>
        <end position="321"/>
    </location>
</feature>
<feature type="compositionally biased region" description="Basic residues" evidence="1">
    <location>
        <begin position="17"/>
        <end position="29"/>
    </location>
</feature>
<sequence>MSGVSRTDAGAPLPPPKSRKGRALSKGKSKKEAVRMSQYVDPQIINGPEASRHSRLDVIDQLDISGLTGASCMCLYWLTTVFHHDSPYDACSPQFNRGTRTAPVRAFDRSVDPLTKALLESHQQRQNAMPGTEDPSREQLHELSELSANQEDVMGSDPNAYTAEGELMGAGAEPWQEFHNSSPYQRKVVSASSSNEPREFGDMEAILRGGRRRAQHANTHAETLDISRGEDDMTAYRRDTGTELGRSKSLLGRFRRLKMNPEEAAKPDVPGRPLLAGPQTEGQITRLPQAQAPLSSSTAPTTHTLPMDSAGASAGQAAHGGLPLQPEATPTISRRNTTAATTSRRALNAPPPPPKETVVQKTAGVPPQRPSVAEGGAGEHCDKEADLPSRGSGLLRRFTLQRRRPAAR</sequence>
<feature type="region of interest" description="Disordered" evidence="1">
    <location>
        <begin position="181"/>
        <end position="200"/>
    </location>
</feature>
<proteinExistence type="predicted"/>
<feature type="region of interest" description="Disordered" evidence="1">
    <location>
        <begin position="238"/>
        <end position="408"/>
    </location>
</feature>
<feature type="compositionally biased region" description="Basic residues" evidence="1">
    <location>
        <begin position="399"/>
        <end position="408"/>
    </location>
</feature>
<keyword evidence="3" id="KW-1185">Reference proteome</keyword>
<dbReference type="PANTHER" id="PTHR28307">
    <property type="entry name" value="PROTEIN PAL1"/>
    <property type="match status" value="1"/>
</dbReference>
<dbReference type="PANTHER" id="PTHR28307:SF2">
    <property type="entry name" value="PROTEIN PAL1"/>
    <property type="match status" value="1"/>
</dbReference>
<feature type="compositionally biased region" description="Low complexity" evidence="1">
    <location>
        <begin position="333"/>
        <end position="348"/>
    </location>
</feature>
<organism evidence="2 3">
    <name type="scientific">Malassezia equina</name>
    <dbReference type="NCBI Taxonomy" id="1381935"/>
    <lineage>
        <taxon>Eukaryota</taxon>
        <taxon>Fungi</taxon>
        <taxon>Dikarya</taxon>
        <taxon>Basidiomycota</taxon>
        <taxon>Ustilaginomycotina</taxon>
        <taxon>Malasseziomycetes</taxon>
        <taxon>Malasseziales</taxon>
        <taxon>Malasseziaceae</taxon>
        <taxon>Malassezia</taxon>
    </lineage>
</organism>
<evidence type="ECO:0000313" key="2">
    <source>
        <dbReference type="EMBL" id="WFD23180.1"/>
    </source>
</evidence>